<dbReference type="InterPro" id="IPR046217">
    <property type="entry name" value="DUF6250"/>
</dbReference>
<dbReference type="Proteomes" id="UP000199517">
    <property type="component" value="Unassembled WGS sequence"/>
</dbReference>
<dbReference type="Gene3D" id="2.60.120.200">
    <property type="match status" value="1"/>
</dbReference>
<keyword evidence="3" id="KW-1185">Reference proteome</keyword>
<dbReference type="EMBL" id="FOMQ01000003">
    <property type="protein sequence ID" value="SFD56796.1"/>
    <property type="molecule type" value="Genomic_DNA"/>
</dbReference>
<sequence length="287" mass="30572">MRCPGAKMAPFAMAQTLRMPSPNPSALSPIPRRAVLCALVAAACTGLAACGGSDGSDLIARDDFSGGTARWKIEQQDAAGTVTATGGVLDIVQPSGATLWFRQPFAGDYEIRFTATPIPATFAGTRFVDRISDLNMFWNATDPRTADGDPTRGTFDGSLNAYNPVRLYYVGFGANGNTTTRLRRNDGTDSRPQITGYAAPGSATADDRAGAMTAATTLVAGQPTRVRIVSRAATAGDPATLRWYANDALVFSYADPSPYREGWFALRTTTSHFQIRDFEVRRLAPGA</sequence>
<name>A0A1I1TDZ4_9BURK</name>
<reference evidence="3" key="1">
    <citation type="submission" date="2016-10" db="EMBL/GenBank/DDBJ databases">
        <authorList>
            <person name="Varghese N."/>
            <person name="Submissions S."/>
        </authorList>
    </citation>
    <scope>NUCLEOTIDE SEQUENCE [LARGE SCALE GENOMIC DNA]</scope>
    <source>
        <strain evidence="3">DSM 7481</strain>
    </source>
</reference>
<accession>A0A1I1TDZ4</accession>
<dbReference type="AlphaFoldDB" id="A0A1I1TDZ4"/>
<protein>
    <recommendedName>
        <fullName evidence="1">DUF6250 domain-containing protein</fullName>
    </recommendedName>
</protein>
<feature type="domain" description="DUF6250" evidence="1">
    <location>
        <begin position="91"/>
        <end position="278"/>
    </location>
</feature>
<evidence type="ECO:0000313" key="2">
    <source>
        <dbReference type="EMBL" id="SFD56796.1"/>
    </source>
</evidence>
<evidence type="ECO:0000313" key="3">
    <source>
        <dbReference type="Proteomes" id="UP000199517"/>
    </source>
</evidence>
<proteinExistence type="predicted"/>
<dbReference type="STRING" id="32040.SAMN04489710_103302"/>
<dbReference type="Pfam" id="PF19763">
    <property type="entry name" value="DUF6250"/>
    <property type="match status" value="1"/>
</dbReference>
<evidence type="ECO:0000259" key="1">
    <source>
        <dbReference type="Pfam" id="PF19763"/>
    </source>
</evidence>
<organism evidence="2 3">
    <name type="scientific">Paracidovorax konjaci</name>
    <dbReference type="NCBI Taxonomy" id="32040"/>
    <lineage>
        <taxon>Bacteria</taxon>
        <taxon>Pseudomonadati</taxon>
        <taxon>Pseudomonadota</taxon>
        <taxon>Betaproteobacteria</taxon>
        <taxon>Burkholderiales</taxon>
        <taxon>Comamonadaceae</taxon>
        <taxon>Paracidovorax</taxon>
    </lineage>
</organism>
<gene>
    <name evidence="2" type="ORF">SAMN04489710_103302</name>
</gene>